<evidence type="ECO:0000313" key="3">
    <source>
        <dbReference type="EMBL" id="RGP76123.1"/>
    </source>
</evidence>
<proteinExistence type="predicted"/>
<dbReference type="Proteomes" id="UP000266152">
    <property type="component" value="Unassembled WGS sequence"/>
</dbReference>
<feature type="region of interest" description="Disordered" evidence="1">
    <location>
        <begin position="296"/>
        <end position="333"/>
    </location>
</feature>
<feature type="signal peptide" evidence="2">
    <location>
        <begin position="1"/>
        <end position="18"/>
    </location>
</feature>
<accession>A0A395SUI7</accession>
<protein>
    <submittedName>
        <fullName evidence="3">Uncharacterized protein</fullName>
    </submittedName>
</protein>
<evidence type="ECO:0000313" key="4">
    <source>
        <dbReference type="Proteomes" id="UP000266152"/>
    </source>
</evidence>
<dbReference type="AlphaFoldDB" id="A0A395SUI7"/>
<gene>
    <name evidence="3" type="ORF">FSPOR_369</name>
</gene>
<sequence length="423" mass="45544">MVRFTPLAALALVPLAQARFDWLYARNTIAQCPPCTMEGEAQECSHTVTVTERAGPYETVTVPDPKGSYHTVTFTEYGQPGKTVTITQNYQEPVTRVVYVSHGETLNPPKETVTVTAPNKVVTVTAPGKVVTVTNTEASEHVVTKQVDVYPGPGNSNGNGFYPGPKTVTISNGHPAPSADSPGYDRAVVTKIVEDGNNVKYPNDAHTVTVIDDGKVKTLTYADGHYNTVTLKDGKKVIKTVTAENTNNYVVTKTTQEGGKYHTVIVKPEPTVSTIINDNGDYVTTIVETPHTYTLTAPIRYGSPSPTDDDCENDKPGYDDNGKGQEGDDSEGQYEVPAHTKVQSGSDGYNSNVPVYTKIRTYGDGDTYTEVYGADPTGCESFAVSTSISTIYNTVVVTVEPSSTVAADDRLPKKARSPLSVRR</sequence>
<dbReference type="EMBL" id="PXOF01000009">
    <property type="protein sequence ID" value="RGP76123.1"/>
    <property type="molecule type" value="Genomic_DNA"/>
</dbReference>
<comment type="caution">
    <text evidence="3">The sequence shown here is derived from an EMBL/GenBank/DDBJ whole genome shotgun (WGS) entry which is preliminary data.</text>
</comment>
<evidence type="ECO:0000256" key="1">
    <source>
        <dbReference type="SAM" id="MobiDB-lite"/>
    </source>
</evidence>
<organism evidence="3 4">
    <name type="scientific">Fusarium sporotrichioides</name>
    <dbReference type="NCBI Taxonomy" id="5514"/>
    <lineage>
        <taxon>Eukaryota</taxon>
        <taxon>Fungi</taxon>
        <taxon>Dikarya</taxon>
        <taxon>Ascomycota</taxon>
        <taxon>Pezizomycotina</taxon>
        <taxon>Sordariomycetes</taxon>
        <taxon>Hypocreomycetidae</taxon>
        <taxon>Hypocreales</taxon>
        <taxon>Nectriaceae</taxon>
        <taxon>Fusarium</taxon>
    </lineage>
</organism>
<keyword evidence="4" id="KW-1185">Reference proteome</keyword>
<feature type="chain" id="PRO_5017301237" evidence="2">
    <location>
        <begin position="19"/>
        <end position="423"/>
    </location>
</feature>
<evidence type="ECO:0000256" key="2">
    <source>
        <dbReference type="SAM" id="SignalP"/>
    </source>
</evidence>
<name>A0A395SUI7_FUSSP</name>
<reference evidence="3 4" key="1">
    <citation type="journal article" date="2018" name="PLoS Pathog.">
        <title>Evolution of structural diversity of trichothecenes, a family of toxins produced by plant pathogenic and entomopathogenic fungi.</title>
        <authorList>
            <person name="Proctor R.H."/>
            <person name="McCormick S.P."/>
            <person name="Kim H.S."/>
            <person name="Cardoza R.E."/>
            <person name="Stanley A.M."/>
            <person name="Lindo L."/>
            <person name="Kelly A."/>
            <person name="Brown D.W."/>
            <person name="Lee T."/>
            <person name="Vaughan M.M."/>
            <person name="Alexander N.J."/>
            <person name="Busman M."/>
            <person name="Gutierrez S."/>
        </authorList>
    </citation>
    <scope>NUCLEOTIDE SEQUENCE [LARGE SCALE GENOMIC DNA]</scope>
    <source>
        <strain evidence="3 4">NRRL 3299</strain>
    </source>
</reference>
<feature type="compositionally biased region" description="Basic and acidic residues" evidence="1">
    <location>
        <begin position="313"/>
        <end position="326"/>
    </location>
</feature>
<keyword evidence="2" id="KW-0732">Signal</keyword>